<dbReference type="RefSeq" id="WP_274584174.1">
    <property type="nucleotide sequence ID" value="NZ_CP145811.1"/>
</dbReference>
<dbReference type="AlphaFoldDB" id="A0A9X4E0N9"/>
<accession>A0A9X4E0N9</accession>
<evidence type="ECO:0000313" key="4">
    <source>
        <dbReference type="Proteomes" id="UP001149607"/>
    </source>
</evidence>
<reference evidence="3" key="2">
    <citation type="submission" date="2024-02" db="EMBL/GenBank/DDBJ databases">
        <title>Neisseria leonii sp. nov.</title>
        <authorList>
            <person name="Boutroux M."/>
            <person name="Favre-Rochex S."/>
            <person name="Gorgette O."/>
            <person name="Touak G."/>
            <person name="Muhle E."/>
            <person name="Chesneau O."/>
            <person name="Clermont D."/>
            <person name="Rahi P."/>
        </authorList>
    </citation>
    <scope>NUCLEOTIDE SEQUENCE</scope>
    <source>
        <strain evidence="3">51.81</strain>
    </source>
</reference>
<keyword evidence="2" id="KW-0808">Transferase</keyword>
<dbReference type="GO" id="GO:0016740">
    <property type="term" value="F:transferase activity"/>
    <property type="evidence" value="ECO:0007669"/>
    <property type="project" value="UniProtKB-KW"/>
</dbReference>
<dbReference type="SUPFAM" id="SSF52799">
    <property type="entry name" value="(Phosphotyrosine protein) phosphatases II"/>
    <property type="match status" value="1"/>
</dbReference>
<name>A0A9X4E0N9_9NEIS</name>
<dbReference type="InterPro" id="IPR005939">
    <property type="entry name" value="BLH_phosphatase-like"/>
</dbReference>
<dbReference type="GO" id="GO:0016787">
    <property type="term" value="F:hydrolase activity"/>
    <property type="evidence" value="ECO:0007669"/>
    <property type="project" value="InterPro"/>
</dbReference>
<proteinExistence type="predicted"/>
<feature type="domain" description="Beta-lactamase hydrolase-like protein phosphatase-like" evidence="1">
    <location>
        <begin position="6"/>
        <end position="110"/>
    </location>
</feature>
<reference evidence="2" key="1">
    <citation type="submission" date="2022-10" db="EMBL/GenBank/DDBJ databases">
        <authorList>
            <person name="Boutroux M."/>
        </authorList>
    </citation>
    <scope>NUCLEOTIDE SEQUENCE</scope>
    <source>
        <strain evidence="2">51.81</strain>
    </source>
</reference>
<protein>
    <submittedName>
        <fullName evidence="2">TIGR01244 family sulfur transferase</fullName>
    </submittedName>
</protein>
<keyword evidence="4" id="KW-1185">Reference proteome</keyword>
<dbReference type="NCBIfam" id="TIGR01244">
    <property type="entry name" value="TIGR01244 family sulfur transferase"/>
    <property type="match status" value="1"/>
</dbReference>
<evidence type="ECO:0000259" key="1">
    <source>
        <dbReference type="Pfam" id="PF04273"/>
    </source>
</evidence>
<gene>
    <name evidence="2" type="ORF">ORY91_000204</name>
    <name evidence="3" type="ORF">V9W64_00395</name>
</gene>
<dbReference type="InterPro" id="IPR029021">
    <property type="entry name" value="Prot-tyrosine_phosphatase-like"/>
</dbReference>
<dbReference type="EMBL" id="CP146598">
    <property type="protein sequence ID" value="WWY03251.1"/>
    <property type="molecule type" value="Genomic_DNA"/>
</dbReference>
<evidence type="ECO:0000313" key="3">
    <source>
        <dbReference type="EMBL" id="WWY03251.1"/>
    </source>
</evidence>
<dbReference type="Proteomes" id="UP001149607">
    <property type="component" value="Chromosome"/>
</dbReference>
<dbReference type="Pfam" id="PF04273">
    <property type="entry name" value="BLH_phosphatase"/>
    <property type="match status" value="1"/>
</dbReference>
<dbReference type="Gene3D" id="3.90.190.10">
    <property type="entry name" value="Protein tyrosine phosphatase superfamily"/>
    <property type="match status" value="1"/>
</dbReference>
<organism evidence="2">
    <name type="scientific">Neisseria leonii</name>
    <dbReference type="NCBI Taxonomy" id="2995413"/>
    <lineage>
        <taxon>Bacteria</taxon>
        <taxon>Pseudomonadati</taxon>
        <taxon>Pseudomonadota</taxon>
        <taxon>Betaproteobacteria</taxon>
        <taxon>Neisseriales</taxon>
        <taxon>Neisseriaceae</taxon>
        <taxon>Neisseria</taxon>
    </lineage>
</organism>
<dbReference type="EMBL" id="JAPQFL010000001">
    <property type="protein sequence ID" value="MDD9326834.1"/>
    <property type="molecule type" value="Genomic_DNA"/>
</dbReference>
<evidence type="ECO:0000313" key="2">
    <source>
        <dbReference type="EMBL" id="MDD9326834.1"/>
    </source>
</evidence>
<sequence length="144" mass="15405">MPVYRLSDTLYTAPQLDAETVRTAADLGIRSVVCHRPDGEEAGQPSFADIQRLLAAHGIIYSRHQPTTARHISATEAAAFQALLDELPAPTLAYCRTGTRSSLLWAMTEAAKGRHAGSLTAHIAAQSGLDLQPFADRIAAVQKG</sequence>